<feature type="domain" description="Nucleoporin Nup133/Nup155-like C-terminal" evidence="9">
    <location>
        <begin position="865"/>
        <end position="1025"/>
    </location>
</feature>
<dbReference type="GO" id="GO:0016973">
    <property type="term" value="P:poly(A)+ mRNA export from nucleus"/>
    <property type="evidence" value="ECO:0007669"/>
    <property type="project" value="TreeGrafter"/>
</dbReference>
<accession>A0A8D8YPU1</accession>
<dbReference type="EMBL" id="HBUF01023821">
    <property type="protein sequence ID" value="CAG6612126.1"/>
    <property type="molecule type" value="Transcribed_RNA"/>
</dbReference>
<keyword evidence="7" id="KW-0539">Nucleus</keyword>
<evidence type="ECO:0000256" key="4">
    <source>
        <dbReference type="ARBA" id="ARBA00022816"/>
    </source>
</evidence>
<dbReference type="GO" id="GO:0031080">
    <property type="term" value="C:nuclear pore outer ring"/>
    <property type="evidence" value="ECO:0007669"/>
    <property type="project" value="TreeGrafter"/>
</dbReference>
<keyword evidence="5" id="KW-0653">Protein transport</keyword>
<dbReference type="EMBL" id="HBUF01387940">
    <property type="protein sequence ID" value="CAG6732790.1"/>
    <property type="molecule type" value="Transcribed_RNA"/>
</dbReference>
<evidence type="ECO:0000256" key="3">
    <source>
        <dbReference type="ARBA" id="ARBA00022448"/>
    </source>
</evidence>
<feature type="region of interest" description="Disordered" evidence="8">
    <location>
        <begin position="1"/>
        <end position="32"/>
    </location>
</feature>
<evidence type="ECO:0000256" key="6">
    <source>
        <dbReference type="ARBA" id="ARBA00023010"/>
    </source>
</evidence>
<dbReference type="EMBL" id="HBUF01023816">
    <property type="protein sequence ID" value="CAG6612113.1"/>
    <property type="molecule type" value="Transcribed_RNA"/>
</dbReference>
<dbReference type="Gene3D" id="1.25.40.700">
    <property type="match status" value="1"/>
</dbReference>
<dbReference type="EMBL" id="HBUF01387938">
    <property type="protein sequence ID" value="CAG6732788.1"/>
    <property type="molecule type" value="Transcribed_RNA"/>
</dbReference>
<dbReference type="GO" id="GO:0000972">
    <property type="term" value="P:transcription-dependent tethering of RNA polymerase II gene DNA at nuclear periphery"/>
    <property type="evidence" value="ECO:0007669"/>
    <property type="project" value="TreeGrafter"/>
</dbReference>
<dbReference type="EMBL" id="HBUF01023822">
    <property type="protein sequence ID" value="CAG6612129.1"/>
    <property type="molecule type" value="Transcribed_RNA"/>
</dbReference>
<dbReference type="EMBL" id="HBUF01023820">
    <property type="protein sequence ID" value="CAG6612123.1"/>
    <property type="molecule type" value="Transcribed_RNA"/>
</dbReference>
<keyword evidence="6" id="KW-0811">Translocation</keyword>
<keyword evidence="3" id="KW-0813">Transport</keyword>
<dbReference type="Pfam" id="PF03177">
    <property type="entry name" value="Nucleoporin_C"/>
    <property type="match status" value="1"/>
</dbReference>
<proteinExistence type="inferred from homology"/>
<dbReference type="AlphaFoldDB" id="A0A8D8YPU1"/>
<dbReference type="InterPro" id="IPR007187">
    <property type="entry name" value="Nucleoporin_Nup133/Nup155_C"/>
</dbReference>
<organism evidence="11">
    <name type="scientific">Cacopsylla melanoneura</name>
    <dbReference type="NCBI Taxonomy" id="428564"/>
    <lineage>
        <taxon>Eukaryota</taxon>
        <taxon>Metazoa</taxon>
        <taxon>Ecdysozoa</taxon>
        <taxon>Arthropoda</taxon>
        <taxon>Hexapoda</taxon>
        <taxon>Insecta</taxon>
        <taxon>Pterygota</taxon>
        <taxon>Neoptera</taxon>
        <taxon>Paraneoptera</taxon>
        <taxon>Hemiptera</taxon>
        <taxon>Sternorrhyncha</taxon>
        <taxon>Psylloidea</taxon>
        <taxon>Psyllidae</taxon>
        <taxon>Psyllinae</taxon>
        <taxon>Cacopsylla</taxon>
    </lineage>
</organism>
<dbReference type="InterPro" id="IPR015943">
    <property type="entry name" value="WD40/YVTN_repeat-like_dom_sf"/>
</dbReference>
<dbReference type="Gene3D" id="1.20.58.1380">
    <property type="match status" value="1"/>
</dbReference>
<dbReference type="EMBL" id="HBUF01387939">
    <property type="protein sequence ID" value="CAG6732789.1"/>
    <property type="molecule type" value="Transcribed_RNA"/>
</dbReference>
<dbReference type="Pfam" id="PF08801">
    <property type="entry name" value="Nucleoporin_N"/>
    <property type="match status" value="1"/>
</dbReference>
<comment type="subcellular location">
    <subcellularLocation>
        <location evidence="1">Nucleus envelope</location>
    </subcellularLocation>
</comment>
<dbReference type="InterPro" id="IPR037624">
    <property type="entry name" value="Nup133-like"/>
</dbReference>
<dbReference type="InterPro" id="IPR014908">
    <property type="entry name" value="Nucleoporin_Nup133/Nup155_N"/>
</dbReference>
<evidence type="ECO:0000256" key="8">
    <source>
        <dbReference type="SAM" id="MobiDB-lite"/>
    </source>
</evidence>
<dbReference type="PANTHER" id="PTHR13405:SF11">
    <property type="entry name" value="NUCLEAR PORE COMPLEX PROTEIN NUP133"/>
    <property type="match status" value="1"/>
</dbReference>
<dbReference type="GO" id="GO:0017056">
    <property type="term" value="F:structural constituent of nuclear pore"/>
    <property type="evidence" value="ECO:0007669"/>
    <property type="project" value="InterPro"/>
</dbReference>
<keyword evidence="4" id="KW-0509">mRNA transport</keyword>
<feature type="compositionally biased region" description="Low complexity" evidence="8">
    <location>
        <begin position="7"/>
        <end position="23"/>
    </location>
</feature>
<evidence type="ECO:0000313" key="11">
    <source>
        <dbReference type="EMBL" id="CAG6732790.1"/>
    </source>
</evidence>
<evidence type="ECO:0000256" key="2">
    <source>
        <dbReference type="ARBA" id="ARBA00005569"/>
    </source>
</evidence>
<evidence type="ECO:0000256" key="5">
    <source>
        <dbReference type="ARBA" id="ARBA00022927"/>
    </source>
</evidence>
<evidence type="ECO:0000256" key="7">
    <source>
        <dbReference type="ARBA" id="ARBA00023242"/>
    </source>
</evidence>
<comment type="similarity">
    <text evidence="2">Belongs to the nucleoporin Nup133 family.</text>
</comment>
<evidence type="ECO:0000259" key="9">
    <source>
        <dbReference type="Pfam" id="PF03177"/>
    </source>
</evidence>
<reference evidence="11" key="1">
    <citation type="submission" date="2021-05" db="EMBL/GenBank/DDBJ databases">
        <authorList>
            <person name="Alioto T."/>
            <person name="Alioto T."/>
            <person name="Gomez Garrido J."/>
        </authorList>
    </citation>
    <scope>NUCLEOTIDE SEQUENCE</scope>
</reference>
<feature type="domain" description="Nucleoporin Nup133/Nup155-like N-terminal" evidence="10">
    <location>
        <begin position="72"/>
        <end position="397"/>
    </location>
</feature>
<dbReference type="EMBL" id="HBUF01226995">
    <property type="protein sequence ID" value="CAG6671852.1"/>
    <property type="molecule type" value="Transcribed_RNA"/>
</dbReference>
<dbReference type="GO" id="GO:0006606">
    <property type="term" value="P:protein import into nucleus"/>
    <property type="evidence" value="ECO:0007669"/>
    <property type="project" value="TreeGrafter"/>
</dbReference>
<protein>
    <submittedName>
        <fullName evidence="11">Nuclear pore complex protein Nup133</fullName>
    </submittedName>
</protein>
<dbReference type="SUPFAM" id="SSF117289">
    <property type="entry name" value="Nucleoporin domain"/>
    <property type="match status" value="1"/>
</dbReference>
<dbReference type="Gene3D" id="2.130.10.10">
    <property type="entry name" value="YVTN repeat-like/Quinoprotein amine dehydrogenase"/>
    <property type="match status" value="1"/>
</dbReference>
<dbReference type="PANTHER" id="PTHR13405">
    <property type="entry name" value="NUCLEAR PORE COMPLEX PROTEIN NUP133"/>
    <property type="match status" value="1"/>
</dbReference>
<sequence length="1176" mass="131437">MNSSFSRSFQPQTPRTPTTFSPTIKGFSGTRNSFLTPTRISGRGSLSGISNQNIQVVYKSSSHVVEKFGSFLPVIVKEAIKHADRNSQMPSCHISDSGWAWFVLGRRLLIWQNKAKDNQCRELELPGSDLAHRTSLVCVFTAQGGTQACIAVSPEGNIRYWPSINHAEMSFDDNTDLQGQECDCLHYIPPLGFVLVTTTASLVLITPRFTCGRTQLQVRKFKQSSGWLGGFGQKFSILFGTPQTQTQETKLVKMITKRHGALALRAWQVIVIAGHSLQKWILSPDDQEKLVYDTDLSLYLQDNYLKTLAWDSRNADVVIIDAHLNGVDIILLIATKNSSLSPLANFAFMTLNIEESSDLPSARLLGVKPVSNVDWASLLSDHSSQQQRELKPVRLLIHQGTPIVYNQRYIVPILGDSEDQADLIDLGPSPEFHILEGAILKATLPVFFSRHYGFVSLLPADVNPDDVFNCSTNMSSLDVMSNDILALSEADMEKLGKENDNKSKMKAAFLQFVSNNFVASEQILKESFPSDLSVPYLTDAPLDSAVVLVARSLIDDIPAKDPRWAEIKNMNDMGMSVTISLDISLQLDEKRQVMEWYVGFLRESGLWSRLAYSTLHGVVMATTYVLADCVEKILAAITLRKLHKQLPQLMEKNIDTVVTARKIKSVSSGLTSSDLFYREVSQVHILLQTLVSHADTVLHSAQSAHTKVSTLAQVGSVLLETLRAVTAYRRNKEEAFQPCPHVLNKSSEYLPWTSASDKDGIYSELMAFHKILLHATTSGLLSSLDSPELVNTLHSDLLSLVEFLLDSALSYVNSLGSSSSLKTEQARERFERDRFALIEPFLLSGQDESAHYLAEKYRDYEILLRLSDSSGNTSKLANLINKFQEDGFVRFIYEWFVDNSKAGQLLDLLAESDDLIGGPSKPGYEVLRTFLTERPQLAWIYAIRTREYAWAGELLFSLATQERSLLTRKKIMLCQSKLCCLRCGSSSPCTRDDTLASIDLALQVIAHQESIPEATLAQFGYAPDTVKVFTVPEIIRMKTCLENSEANEFSFTSALDLLDHVDKEEDRSSLLMEVWIMTILRDEERYTRPLENSEDAGQVIQELMFFKVVDAIVRLDSNLASYLPPLSQFLECNDLPDTLTSSPQFKYLMELGYEHVSQALKNGYSTAGAAHEEMES</sequence>
<dbReference type="EMBL" id="HBUF01226994">
    <property type="protein sequence ID" value="CAG6671851.1"/>
    <property type="molecule type" value="Transcribed_RNA"/>
</dbReference>
<evidence type="ECO:0000259" key="10">
    <source>
        <dbReference type="Pfam" id="PF08801"/>
    </source>
</evidence>
<dbReference type="EMBL" id="HBUF01023817">
    <property type="protein sequence ID" value="CAG6612115.1"/>
    <property type="molecule type" value="Transcribed_RNA"/>
</dbReference>
<evidence type="ECO:0000256" key="1">
    <source>
        <dbReference type="ARBA" id="ARBA00004259"/>
    </source>
</evidence>
<name>A0A8D8YPU1_9HEMI</name>